<feature type="site" description="Electron transfer via tryptophanyl radical" evidence="7">
    <location>
        <position position="559"/>
    </location>
</feature>
<proteinExistence type="inferred from homology"/>
<dbReference type="SUPFAM" id="SSF52425">
    <property type="entry name" value="Cryptochrome/photolyase, N-terminal domain"/>
    <property type="match status" value="1"/>
</dbReference>
<dbReference type="InterPro" id="IPR002081">
    <property type="entry name" value="Cryptochrome/DNA_photolyase_1"/>
</dbReference>
<reference evidence="10 11" key="1">
    <citation type="journal article" date="2015" name="Front. Microbiol.">
        <title>Genome sequence of the plant growth promoting endophytic yeast Rhodotorula graminis WP1.</title>
        <authorList>
            <person name="Firrincieli A."/>
            <person name="Otillar R."/>
            <person name="Salamov A."/>
            <person name="Schmutz J."/>
            <person name="Khan Z."/>
            <person name="Redman R.S."/>
            <person name="Fleck N.D."/>
            <person name="Lindquist E."/>
            <person name="Grigoriev I.V."/>
            <person name="Doty S.L."/>
        </authorList>
    </citation>
    <scope>NUCLEOTIDE SEQUENCE [LARGE SCALE GENOMIC DNA]</scope>
    <source>
        <strain evidence="10 11">WP1</strain>
    </source>
</reference>
<dbReference type="OMA" id="YTVFTPY"/>
<keyword evidence="11" id="KW-1185">Reference proteome</keyword>
<dbReference type="InterPro" id="IPR006050">
    <property type="entry name" value="DNA_photolyase_N"/>
</dbReference>
<dbReference type="OrthoDB" id="435881at2759"/>
<evidence type="ECO:0000313" key="10">
    <source>
        <dbReference type="EMBL" id="KPV71934.1"/>
    </source>
</evidence>
<dbReference type="Proteomes" id="UP000053890">
    <property type="component" value="Unassembled WGS sequence"/>
</dbReference>
<dbReference type="Gene3D" id="1.10.579.10">
    <property type="entry name" value="DNA Cyclobutane Dipyrimidine Photolyase, subunit A, domain 3"/>
    <property type="match status" value="1"/>
</dbReference>
<feature type="binding site" evidence="6">
    <location>
        <begin position="404"/>
        <end position="408"/>
    </location>
    <ligand>
        <name>FAD</name>
        <dbReference type="ChEBI" id="CHEBI:57692"/>
    </ligand>
</feature>
<dbReference type="Gene3D" id="1.25.40.80">
    <property type="match status" value="1"/>
</dbReference>
<dbReference type="GO" id="GO:0006139">
    <property type="term" value="P:nucleobase-containing compound metabolic process"/>
    <property type="evidence" value="ECO:0007669"/>
    <property type="project" value="UniProtKB-ARBA"/>
</dbReference>
<dbReference type="Gene3D" id="3.40.50.620">
    <property type="entry name" value="HUPs"/>
    <property type="match status" value="1"/>
</dbReference>
<feature type="binding site" evidence="6">
    <location>
        <position position="445"/>
    </location>
    <ligand>
        <name>FAD</name>
        <dbReference type="ChEBI" id="CHEBI:57692"/>
    </ligand>
</feature>
<dbReference type="InterPro" id="IPR036134">
    <property type="entry name" value="Crypto/Photolyase_FAD-like_sf"/>
</dbReference>
<evidence type="ECO:0000256" key="3">
    <source>
        <dbReference type="ARBA" id="ARBA00022630"/>
    </source>
</evidence>
<dbReference type="GO" id="GO:0003677">
    <property type="term" value="F:DNA binding"/>
    <property type="evidence" value="ECO:0007669"/>
    <property type="project" value="TreeGrafter"/>
</dbReference>
<dbReference type="GO" id="GO:0071949">
    <property type="term" value="F:FAD binding"/>
    <property type="evidence" value="ECO:0007669"/>
    <property type="project" value="TreeGrafter"/>
</dbReference>
<dbReference type="EMBL" id="KQ474090">
    <property type="protein sequence ID" value="KPV71934.1"/>
    <property type="molecule type" value="Genomic_DNA"/>
</dbReference>
<dbReference type="GO" id="GO:0003904">
    <property type="term" value="F:deoxyribodipyrimidine photo-lyase activity"/>
    <property type="evidence" value="ECO:0007669"/>
    <property type="project" value="TreeGrafter"/>
</dbReference>
<dbReference type="Pfam" id="PF03441">
    <property type="entry name" value="FAD_binding_7"/>
    <property type="match status" value="1"/>
</dbReference>
<keyword evidence="4 6" id="KW-0274">FAD</keyword>
<evidence type="ECO:0000256" key="8">
    <source>
        <dbReference type="SAM" id="MobiDB-lite"/>
    </source>
</evidence>
<accession>A0A0P9EJU7</accession>
<feature type="site" description="Electron transfer via tryptophanyl radical" evidence="7">
    <location>
        <position position="481"/>
    </location>
</feature>
<dbReference type="Pfam" id="PF00875">
    <property type="entry name" value="DNA_photolyase"/>
    <property type="match status" value="1"/>
</dbReference>
<dbReference type="InterPro" id="IPR005101">
    <property type="entry name" value="Cryptochr/Photolyase_FAD-bd"/>
</dbReference>
<name>A0A0P9EJU7_RHOGW</name>
<feature type="compositionally biased region" description="Basic and acidic residues" evidence="8">
    <location>
        <begin position="37"/>
        <end position="49"/>
    </location>
</feature>
<evidence type="ECO:0000256" key="6">
    <source>
        <dbReference type="PIRSR" id="PIRSR602081-1"/>
    </source>
</evidence>
<feature type="site" description="Electron transfer via tryptophanyl radical" evidence="7">
    <location>
        <position position="536"/>
    </location>
</feature>
<dbReference type="STRING" id="578459.A0A0P9EJU7"/>
<dbReference type="FunFam" id="1.10.579.10:FF:000003">
    <property type="entry name" value="Deoxyribodipyrimidine photo-lyase"/>
    <property type="match status" value="1"/>
</dbReference>
<feature type="domain" description="Photolyase/cryptochrome alpha/beta" evidence="9">
    <location>
        <begin position="112"/>
        <end position="250"/>
    </location>
</feature>
<dbReference type="AlphaFoldDB" id="A0A0P9EJU7"/>
<dbReference type="GO" id="GO:0005634">
    <property type="term" value="C:nucleus"/>
    <property type="evidence" value="ECO:0007669"/>
    <property type="project" value="TreeGrafter"/>
</dbReference>
<dbReference type="InterPro" id="IPR018394">
    <property type="entry name" value="DNA_photolyase_1_CS_C"/>
</dbReference>
<dbReference type="GO" id="GO:0006950">
    <property type="term" value="P:response to stress"/>
    <property type="evidence" value="ECO:0007669"/>
    <property type="project" value="UniProtKB-ARBA"/>
</dbReference>
<evidence type="ECO:0000256" key="7">
    <source>
        <dbReference type="PIRSR" id="PIRSR602081-2"/>
    </source>
</evidence>
<dbReference type="PROSITE" id="PS00691">
    <property type="entry name" value="DNA_PHOTOLYASES_1_2"/>
    <property type="match status" value="1"/>
</dbReference>
<dbReference type="GO" id="GO:0032922">
    <property type="term" value="P:circadian regulation of gene expression"/>
    <property type="evidence" value="ECO:0007669"/>
    <property type="project" value="TreeGrafter"/>
</dbReference>
<gene>
    <name evidence="10" type="ORF">RHOBADRAFT_47384</name>
</gene>
<organism evidence="10 11">
    <name type="scientific">Rhodotorula graminis (strain WP1)</name>
    <dbReference type="NCBI Taxonomy" id="578459"/>
    <lineage>
        <taxon>Eukaryota</taxon>
        <taxon>Fungi</taxon>
        <taxon>Dikarya</taxon>
        <taxon>Basidiomycota</taxon>
        <taxon>Pucciniomycotina</taxon>
        <taxon>Microbotryomycetes</taxon>
        <taxon>Sporidiobolales</taxon>
        <taxon>Sporidiobolaceae</taxon>
        <taxon>Rhodotorula</taxon>
    </lineage>
</organism>
<comment type="cofactor">
    <cofactor evidence="1">
        <name>(6R)-5,10-methylene-5,6,7,8-tetrahydrofolate</name>
        <dbReference type="ChEBI" id="CHEBI:15636"/>
    </cofactor>
</comment>
<evidence type="ECO:0000259" key="9">
    <source>
        <dbReference type="PROSITE" id="PS51645"/>
    </source>
</evidence>
<dbReference type="PROSITE" id="PS00394">
    <property type="entry name" value="DNA_PHOTOLYASES_1_1"/>
    <property type="match status" value="1"/>
</dbReference>
<keyword evidence="5" id="KW-0157">Chromophore</keyword>
<dbReference type="GO" id="GO:0005737">
    <property type="term" value="C:cytoplasm"/>
    <property type="evidence" value="ECO:0007669"/>
    <property type="project" value="TreeGrafter"/>
</dbReference>
<dbReference type="SUPFAM" id="SSF48173">
    <property type="entry name" value="Cryptochrome/photolyase FAD-binding domain"/>
    <property type="match status" value="1"/>
</dbReference>
<dbReference type="GO" id="GO:0043153">
    <property type="term" value="P:entrainment of circadian clock by photoperiod"/>
    <property type="evidence" value="ECO:0007669"/>
    <property type="project" value="TreeGrafter"/>
</dbReference>
<dbReference type="PANTHER" id="PTHR11455">
    <property type="entry name" value="CRYPTOCHROME"/>
    <property type="match status" value="1"/>
</dbReference>
<comment type="cofactor">
    <cofactor evidence="6">
        <name>FAD</name>
        <dbReference type="ChEBI" id="CHEBI:57692"/>
    </cofactor>
    <text evidence="6">Binds 1 FAD per subunit.</text>
</comment>
<evidence type="ECO:0000256" key="2">
    <source>
        <dbReference type="ARBA" id="ARBA00005862"/>
    </source>
</evidence>
<dbReference type="GeneID" id="28975421"/>
<dbReference type="RefSeq" id="XP_018267983.1">
    <property type="nucleotide sequence ID" value="XM_018414973.1"/>
</dbReference>
<evidence type="ECO:0000313" key="11">
    <source>
        <dbReference type="Proteomes" id="UP000053890"/>
    </source>
</evidence>
<protein>
    <recommendedName>
        <fullName evidence="9">Photolyase/cryptochrome alpha/beta domain-containing protein</fullName>
    </recommendedName>
</protein>
<feature type="binding site" evidence="6">
    <location>
        <position position="392"/>
    </location>
    <ligand>
        <name>FAD</name>
        <dbReference type="ChEBI" id="CHEBI:57692"/>
    </ligand>
</feature>
<comment type="similarity">
    <text evidence="2">Belongs to the DNA photolyase class-1 family.</text>
</comment>
<evidence type="ECO:0000256" key="4">
    <source>
        <dbReference type="ARBA" id="ARBA00022827"/>
    </source>
</evidence>
<dbReference type="InterPro" id="IPR014729">
    <property type="entry name" value="Rossmann-like_a/b/a_fold"/>
</dbReference>
<dbReference type="PANTHER" id="PTHR11455:SF18">
    <property type="entry name" value="SI:CH1073-390K14.1"/>
    <property type="match status" value="1"/>
</dbReference>
<feature type="binding site" evidence="6">
    <location>
        <begin position="549"/>
        <end position="551"/>
    </location>
    <ligand>
        <name>FAD</name>
        <dbReference type="ChEBI" id="CHEBI:57692"/>
    </ligand>
</feature>
<feature type="region of interest" description="Disordered" evidence="8">
    <location>
        <begin position="1"/>
        <end position="77"/>
    </location>
</feature>
<keyword evidence="3 6" id="KW-0285">Flavoprotein</keyword>
<evidence type="ECO:0000256" key="1">
    <source>
        <dbReference type="ARBA" id="ARBA00001932"/>
    </source>
</evidence>
<dbReference type="InterPro" id="IPR036155">
    <property type="entry name" value="Crypto/Photolyase_N_sf"/>
</dbReference>
<evidence type="ECO:0000256" key="5">
    <source>
        <dbReference type="ARBA" id="ARBA00022991"/>
    </source>
</evidence>
<sequence>MAGTRRARSTVSPDDHDADSPPPAKTKTPPAKRARRSTTEDVKPKVKPDPEDEDDGEMGDTRFRVRSSASVARDETFPPEMAKVPLATMYDALRELSAVKQEDDVKPSKDGCVVYWSRNKDLRLDDNTALSYASAVAQDLHLPLVVLHIFSLGDYKSHDRSPRRIDFQLRQLAYLQKELAKLDIPLFTITHEGNRKEVPALVCDKLDEWRATGLYANIEYEVDELRRDTEILERTKKARETGKGWQGQVELMRDFCIVAPGQVLTKQGKPYSVYSPYQRSWLAEINSHLADYMHKQNGPVVANASSVRDHAVLGPMFAHEIPTSLAGFELEGGDDEAARMRKLWPVGEGVVDGIMRRFLRTKMQPAKFFEAPLESEGNEVDDPKKKSKIGEYCEGRNRVDWDGTSHISPYLAAGLISPRECIRQAFKLAGGKELPGGRDTGIGMWVQEIAWRDFYQAVLVAWPRVCMSRPYNLKYDGTVDWAEDAGGEKLKAWKEGRTGFPIVDAAMRSLKEQGYMHNRCRMIVASFLSKDLLIDWREGEKFFMQSLIDGDLGSNNGGWQWSASTGCDPQPYFRIFNPASQSEKVDPEGEYIRHWVPELRKLKGKTIHDPAAKLTKKQILDMGYVMPIVDHAKARTTAIEKYKEAAARA</sequence>
<feature type="binding site" evidence="6">
    <location>
        <begin position="448"/>
        <end position="455"/>
    </location>
    <ligand>
        <name>FAD</name>
        <dbReference type="ChEBI" id="CHEBI:57692"/>
    </ligand>
</feature>
<dbReference type="PROSITE" id="PS51645">
    <property type="entry name" value="PHR_CRY_ALPHA_BETA"/>
    <property type="match status" value="1"/>
</dbReference>